<accession>A0A9D2J341</accession>
<organism evidence="1 2">
    <name type="scientific">Candidatus Ruania gallistercoris</name>
    <dbReference type="NCBI Taxonomy" id="2838746"/>
    <lineage>
        <taxon>Bacteria</taxon>
        <taxon>Bacillati</taxon>
        <taxon>Actinomycetota</taxon>
        <taxon>Actinomycetes</taxon>
        <taxon>Micrococcales</taxon>
        <taxon>Ruaniaceae</taxon>
        <taxon>Ruania</taxon>
    </lineage>
</organism>
<sequence>AGLPVVEVSQVAMTAENVAAMVRARGDHGIEFGALSGTMEPARTGANPSLLEEYDNLVAQCRSLGTSRVRIGMMPLTAMRDEDSILAFCRAAEQMARRMAEDGIQLSYHHHHVEFARLGDRQVMDLINAEAPSLAWEIDVHWVARGGADPVRTLQRFAPRVDLVHLKDFRLTLPPAELIDAAAGGDREAFGQFWGNPVQFAEVGCGNLEWGPIVEAGIAAGAAYLFIEQDATYGRDPFEALAASRAALVDLGYASML</sequence>
<dbReference type="AlphaFoldDB" id="A0A9D2J341"/>
<reference evidence="1" key="1">
    <citation type="journal article" date="2021" name="PeerJ">
        <title>Extensive microbial diversity within the chicken gut microbiome revealed by metagenomics and culture.</title>
        <authorList>
            <person name="Gilroy R."/>
            <person name="Ravi A."/>
            <person name="Getino M."/>
            <person name="Pursley I."/>
            <person name="Horton D.L."/>
            <person name="Alikhan N.F."/>
            <person name="Baker D."/>
            <person name="Gharbi K."/>
            <person name="Hall N."/>
            <person name="Watson M."/>
            <person name="Adriaenssens E.M."/>
            <person name="Foster-Nyarko E."/>
            <person name="Jarju S."/>
            <person name="Secka A."/>
            <person name="Antonio M."/>
            <person name="Oren A."/>
            <person name="Chaudhuri R.R."/>
            <person name="La Ragione R."/>
            <person name="Hildebrand F."/>
            <person name="Pallen M.J."/>
        </authorList>
    </citation>
    <scope>NUCLEOTIDE SEQUENCE</scope>
    <source>
        <strain evidence="1">ChiGjej4B4-7305</strain>
    </source>
</reference>
<dbReference type="Gene3D" id="3.20.20.150">
    <property type="entry name" value="Divalent-metal-dependent TIM barrel enzymes"/>
    <property type="match status" value="1"/>
</dbReference>
<dbReference type="PANTHER" id="PTHR12110:SF41">
    <property type="entry name" value="INOSOSE DEHYDRATASE"/>
    <property type="match status" value="1"/>
</dbReference>
<dbReference type="InterPro" id="IPR050312">
    <property type="entry name" value="IolE/XylAMocC-like"/>
</dbReference>
<evidence type="ECO:0000313" key="1">
    <source>
        <dbReference type="EMBL" id="HIZ34522.1"/>
    </source>
</evidence>
<name>A0A9D2J341_9MICO</name>
<reference evidence="1" key="2">
    <citation type="submission" date="2021-04" db="EMBL/GenBank/DDBJ databases">
        <authorList>
            <person name="Gilroy R."/>
        </authorList>
    </citation>
    <scope>NUCLEOTIDE SEQUENCE</scope>
    <source>
        <strain evidence="1">ChiGjej4B4-7305</strain>
    </source>
</reference>
<dbReference type="Proteomes" id="UP000824037">
    <property type="component" value="Unassembled WGS sequence"/>
</dbReference>
<evidence type="ECO:0000313" key="2">
    <source>
        <dbReference type="Proteomes" id="UP000824037"/>
    </source>
</evidence>
<dbReference type="InterPro" id="IPR036237">
    <property type="entry name" value="Xyl_isomerase-like_sf"/>
</dbReference>
<protein>
    <submittedName>
        <fullName evidence="1">TIM barrel protein</fullName>
    </submittedName>
</protein>
<proteinExistence type="predicted"/>
<comment type="caution">
    <text evidence="1">The sequence shown here is derived from an EMBL/GenBank/DDBJ whole genome shotgun (WGS) entry which is preliminary data.</text>
</comment>
<dbReference type="PANTHER" id="PTHR12110">
    <property type="entry name" value="HYDROXYPYRUVATE ISOMERASE"/>
    <property type="match status" value="1"/>
</dbReference>
<dbReference type="SUPFAM" id="SSF51658">
    <property type="entry name" value="Xylose isomerase-like"/>
    <property type="match status" value="1"/>
</dbReference>
<gene>
    <name evidence="1" type="ORF">H9815_02000</name>
</gene>
<dbReference type="EMBL" id="DXBY01000041">
    <property type="protein sequence ID" value="HIZ34522.1"/>
    <property type="molecule type" value="Genomic_DNA"/>
</dbReference>
<feature type="non-terminal residue" evidence="1">
    <location>
        <position position="1"/>
    </location>
</feature>